<dbReference type="AlphaFoldDB" id="A0AAD9H2B4"/>
<name>A0AAD9H2B4_9STRA</name>
<dbReference type="EMBL" id="JASMQC010000001">
    <property type="protein sequence ID" value="KAK1948286.1"/>
    <property type="molecule type" value="Genomic_DNA"/>
</dbReference>
<organism evidence="1 2">
    <name type="scientific">Phytophthora citrophthora</name>
    <dbReference type="NCBI Taxonomy" id="4793"/>
    <lineage>
        <taxon>Eukaryota</taxon>
        <taxon>Sar</taxon>
        <taxon>Stramenopiles</taxon>
        <taxon>Oomycota</taxon>
        <taxon>Peronosporomycetes</taxon>
        <taxon>Peronosporales</taxon>
        <taxon>Peronosporaceae</taxon>
        <taxon>Phytophthora</taxon>
    </lineage>
</organism>
<sequence>MDQRFDQHSSHTGIYQAVGGTLDFIFGLEIVPSDIREAERMILAKLTELGFYRLNVTASRTRTLETFVFTEMSLRLIHDVVCALRCVFDPPTTRAVDDHPDSIANPFARLFAAQRSF</sequence>
<proteinExistence type="predicted"/>
<keyword evidence="2" id="KW-1185">Reference proteome</keyword>
<dbReference type="Proteomes" id="UP001259832">
    <property type="component" value="Unassembled WGS sequence"/>
</dbReference>
<protein>
    <submittedName>
        <fullName evidence="1">Uncharacterized protein</fullName>
    </submittedName>
</protein>
<evidence type="ECO:0000313" key="1">
    <source>
        <dbReference type="EMBL" id="KAK1948286.1"/>
    </source>
</evidence>
<accession>A0AAD9H2B4</accession>
<comment type="caution">
    <text evidence="1">The sequence shown here is derived from an EMBL/GenBank/DDBJ whole genome shotgun (WGS) entry which is preliminary data.</text>
</comment>
<reference evidence="1" key="1">
    <citation type="submission" date="2023-08" db="EMBL/GenBank/DDBJ databases">
        <title>Reference Genome Resource for the Citrus Pathogen Phytophthora citrophthora.</title>
        <authorList>
            <person name="Moller H."/>
            <person name="Coetzee B."/>
            <person name="Rose L.J."/>
            <person name="Van Niekerk J.M."/>
        </authorList>
    </citation>
    <scope>NUCLEOTIDE SEQUENCE</scope>
    <source>
        <strain evidence="1">STE-U-9442</strain>
    </source>
</reference>
<evidence type="ECO:0000313" key="2">
    <source>
        <dbReference type="Proteomes" id="UP001259832"/>
    </source>
</evidence>
<gene>
    <name evidence="1" type="ORF">P3T76_000576</name>
</gene>